<evidence type="ECO:0000256" key="7">
    <source>
        <dbReference type="PROSITE-ProRule" id="PRU00473"/>
    </source>
</evidence>
<dbReference type="AlphaFoldDB" id="A0A5K7ZHT7"/>
<protein>
    <submittedName>
        <fullName evidence="10">Chemotaxis protein MotB</fullName>
    </submittedName>
</protein>
<evidence type="ECO:0000256" key="4">
    <source>
        <dbReference type="ARBA" id="ARBA00022692"/>
    </source>
</evidence>
<dbReference type="Gene3D" id="3.30.1330.60">
    <property type="entry name" value="OmpA-like domain"/>
    <property type="match status" value="1"/>
</dbReference>
<gene>
    <name evidence="10" type="ORF">DSCO28_03910</name>
</gene>
<feature type="domain" description="OmpA-like" evidence="9">
    <location>
        <begin position="119"/>
        <end position="241"/>
    </location>
</feature>
<sequence>MSDATQECPPCEVGAPRWMTTFGDLMSLLLCFFVLLLSFSEMDRQKYKVVAGSMEKAFGMQRKQNVSESPRTGLKMIAKDFDQDAIATRVKQFIGRELEENFSELYSKIGEEIEIEAGKDQVTIRLMGESTFDSGKARIKPELEPLILRIGQILAKETSGDIIISGHTDNVPVRGGPFQTNLKLSIARAATVAQFLLDKTAIDPKRLSTMGFGEYRPIADNLTEAGRRQNRRVEIIVGTIPKRDKMENAMLPPKGA</sequence>
<accession>A0A5K7ZHT7</accession>
<dbReference type="InterPro" id="IPR036737">
    <property type="entry name" value="OmpA-like_sf"/>
</dbReference>
<dbReference type="SUPFAM" id="SSF103088">
    <property type="entry name" value="OmpA-like"/>
    <property type="match status" value="1"/>
</dbReference>
<evidence type="ECO:0000256" key="1">
    <source>
        <dbReference type="ARBA" id="ARBA00004162"/>
    </source>
</evidence>
<evidence type="ECO:0000313" key="11">
    <source>
        <dbReference type="Proteomes" id="UP000425960"/>
    </source>
</evidence>
<dbReference type="InterPro" id="IPR025713">
    <property type="entry name" value="MotB-like_N_dom"/>
</dbReference>
<dbReference type="KEGG" id="dov:DSCO28_03910"/>
<dbReference type="PROSITE" id="PS51123">
    <property type="entry name" value="OMPA_2"/>
    <property type="match status" value="1"/>
</dbReference>
<evidence type="ECO:0000256" key="8">
    <source>
        <dbReference type="SAM" id="Phobius"/>
    </source>
</evidence>
<evidence type="ECO:0000259" key="9">
    <source>
        <dbReference type="PROSITE" id="PS51123"/>
    </source>
</evidence>
<keyword evidence="3" id="KW-1003">Cell membrane</keyword>
<dbReference type="PANTHER" id="PTHR30329:SF21">
    <property type="entry name" value="LIPOPROTEIN YIAD-RELATED"/>
    <property type="match status" value="1"/>
</dbReference>
<comment type="subcellular location">
    <subcellularLocation>
        <location evidence="1">Cell membrane</location>
        <topology evidence="1">Single-pass membrane protein</topology>
    </subcellularLocation>
</comment>
<evidence type="ECO:0000256" key="2">
    <source>
        <dbReference type="ARBA" id="ARBA00008914"/>
    </source>
</evidence>
<dbReference type="Proteomes" id="UP000425960">
    <property type="component" value="Chromosome"/>
</dbReference>
<evidence type="ECO:0000256" key="6">
    <source>
        <dbReference type="ARBA" id="ARBA00023136"/>
    </source>
</evidence>
<evidence type="ECO:0000256" key="3">
    <source>
        <dbReference type="ARBA" id="ARBA00022475"/>
    </source>
</evidence>
<evidence type="ECO:0000256" key="5">
    <source>
        <dbReference type="ARBA" id="ARBA00022989"/>
    </source>
</evidence>
<dbReference type="PANTHER" id="PTHR30329">
    <property type="entry name" value="STATOR ELEMENT OF FLAGELLAR MOTOR COMPLEX"/>
    <property type="match status" value="1"/>
</dbReference>
<dbReference type="Pfam" id="PF00691">
    <property type="entry name" value="OmpA"/>
    <property type="match status" value="1"/>
</dbReference>
<reference evidence="10 11" key="1">
    <citation type="submission" date="2019-11" db="EMBL/GenBank/DDBJ databases">
        <title>Comparative genomics of hydrocarbon-degrading Desulfosarcina strains.</title>
        <authorList>
            <person name="Watanabe M."/>
            <person name="Kojima H."/>
            <person name="Fukui M."/>
        </authorList>
    </citation>
    <scope>NUCLEOTIDE SEQUENCE [LARGE SCALE GENOMIC DNA]</scope>
    <source>
        <strain evidence="10 11">28bB2T</strain>
    </source>
</reference>
<name>A0A5K7ZHT7_9BACT</name>
<dbReference type="Pfam" id="PF13677">
    <property type="entry name" value="MotB_plug"/>
    <property type="match status" value="1"/>
</dbReference>
<dbReference type="RefSeq" id="WP_155320932.1">
    <property type="nucleotide sequence ID" value="NZ_AP021876.1"/>
</dbReference>
<proteinExistence type="inferred from homology"/>
<keyword evidence="5 8" id="KW-1133">Transmembrane helix</keyword>
<organism evidence="10 11">
    <name type="scientific">Desulfosarcina ovata subsp. sediminis</name>
    <dbReference type="NCBI Taxonomy" id="885957"/>
    <lineage>
        <taxon>Bacteria</taxon>
        <taxon>Pseudomonadati</taxon>
        <taxon>Thermodesulfobacteriota</taxon>
        <taxon>Desulfobacteria</taxon>
        <taxon>Desulfobacterales</taxon>
        <taxon>Desulfosarcinaceae</taxon>
        <taxon>Desulfosarcina</taxon>
    </lineage>
</organism>
<dbReference type="GO" id="GO:0005886">
    <property type="term" value="C:plasma membrane"/>
    <property type="evidence" value="ECO:0007669"/>
    <property type="project" value="UniProtKB-SubCell"/>
</dbReference>
<keyword evidence="6 7" id="KW-0472">Membrane</keyword>
<dbReference type="InterPro" id="IPR006665">
    <property type="entry name" value="OmpA-like"/>
</dbReference>
<feature type="transmembrane region" description="Helical" evidence="8">
    <location>
        <begin position="20"/>
        <end position="39"/>
    </location>
</feature>
<dbReference type="InterPro" id="IPR050330">
    <property type="entry name" value="Bact_OuterMem_StrucFunc"/>
</dbReference>
<keyword evidence="4 8" id="KW-0812">Transmembrane</keyword>
<comment type="similarity">
    <text evidence="2">Belongs to the MotB family.</text>
</comment>
<evidence type="ECO:0000313" key="10">
    <source>
        <dbReference type="EMBL" id="BBO79825.1"/>
    </source>
</evidence>
<dbReference type="CDD" id="cd07185">
    <property type="entry name" value="OmpA_C-like"/>
    <property type="match status" value="1"/>
</dbReference>
<dbReference type="EMBL" id="AP021876">
    <property type="protein sequence ID" value="BBO79825.1"/>
    <property type="molecule type" value="Genomic_DNA"/>
</dbReference>